<dbReference type="AlphaFoldDB" id="A0AAJ0F8V5"/>
<comment type="caution">
    <text evidence="4">The sequence shown here is derived from an EMBL/GenBank/DDBJ whole genome shotgun (WGS) entry which is preliminary data.</text>
</comment>
<evidence type="ECO:0000313" key="5">
    <source>
        <dbReference type="Proteomes" id="UP001239445"/>
    </source>
</evidence>
<evidence type="ECO:0000256" key="2">
    <source>
        <dbReference type="ARBA" id="ARBA00008837"/>
    </source>
</evidence>
<dbReference type="GO" id="GO:0033588">
    <property type="term" value="C:elongator holoenzyme complex"/>
    <property type="evidence" value="ECO:0007669"/>
    <property type="project" value="InterPro"/>
</dbReference>
<name>A0AAJ0F8V5_9PEZI</name>
<evidence type="ECO:0000256" key="1">
    <source>
        <dbReference type="ARBA" id="ARBA00005043"/>
    </source>
</evidence>
<sequence>MTSRTTIPPLLDPYLSLPDETSLIVLTSVLGASTNWLVLRFLHSLLKSSPSSLPPSSPRIITPDGPNGGQQQKTSIILLSFLRDFPFWRETASRLGVDLEAHTRRGSFTFIDGLSNLFSSPSGSSTPTPTPSSSSSSPPGGKYTLSTPTITELSKTLHKAVDDLRCRSGGAEPKIVLVIDQLDLLLASTSTSTSSTSFPEGNTSQALRDMLLDLREKTHTTILTLSADDPLLNAQTTTLEKDHAAFVLSLAHEARMLMSLRLLDTGTAKDVSGVLRITNGGDDVVPVEEREYLYHVGGDGGVRVFERGQ</sequence>
<proteinExistence type="inferred from homology"/>
<dbReference type="GO" id="GO:0002098">
    <property type="term" value="P:tRNA wobble uridine modification"/>
    <property type="evidence" value="ECO:0007669"/>
    <property type="project" value="InterPro"/>
</dbReference>
<keyword evidence="5" id="KW-1185">Reference proteome</keyword>
<gene>
    <name evidence="4" type="ORF">QBC47DRAFT_374547</name>
</gene>
<comment type="similarity">
    <text evidence="2">Belongs to the ELP6 family.</text>
</comment>
<dbReference type="InterPro" id="IPR027417">
    <property type="entry name" value="P-loop_NTPase"/>
</dbReference>
<dbReference type="CDD" id="cd19495">
    <property type="entry name" value="Elp6"/>
    <property type="match status" value="1"/>
</dbReference>
<dbReference type="PANTHER" id="PTHR16184">
    <property type="entry name" value="ELONGATOR COMPLEX PROTEIN 6"/>
    <property type="match status" value="1"/>
</dbReference>
<feature type="compositionally biased region" description="Low complexity" evidence="3">
    <location>
        <begin position="120"/>
        <end position="141"/>
    </location>
</feature>
<dbReference type="Gene3D" id="3.40.50.300">
    <property type="entry name" value="P-loop containing nucleotide triphosphate hydrolases"/>
    <property type="match status" value="1"/>
</dbReference>
<feature type="region of interest" description="Disordered" evidence="3">
    <location>
        <begin position="120"/>
        <end position="147"/>
    </location>
</feature>
<feature type="region of interest" description="Disordered" evidence="3">
    <location>
        <begin position="48"/>
        <end position="71"/>
    </location>
</feature>
<accession>A0AAJ0F8V5</accession>
<evidence type="ECO:0000256" key="3">
    <source>
        <dbReference type="SAM" id="MobiDB-lite"/>
    </source>
</evidence>
<comment type="pathway">
    <text evidence="1">tRNA modification; 5-methoxycarbonylmethyl-2-thiouridine-tRNA biosynthesis.</text>
</comment>
<protein>
    <recommendedName>
        <fullName evidence="6">Elongator complex protein 6</fullName>
    </recommendedName>
</protein>
<dbReference type="EMBL" id="MU839829">
    <property type="protein sequence ID" value="KAK1758397.1"/>
    <property type="molecule type" value="Genomic_DNA"/>
</dbReference>
<reference evidence="4" key="1">
    <citation type="submission" date="2023-06" db="EMBL/GenBank/DDBJ databases">
        <title>Genome-scale phylogeny and comparative genomics of the fungal order Sordariales.</title>
        <authorList>
            <consortium name="Lawrence Berkeley National Laboratory"/>
            <person name="Hensen N."/>
            <person name="Bonometti L."/>
            <person name="Westerberg I."/>
            <person name="Brannstrom I.O."/>
            <person name="Guillou S."/>
            <person name="Cros-Aarteil S."/>
            <person name="Calhoun S."/>
            <person name="Haridas S."/>
            <person name="Kuo A."/>
            <person name="Mondo S."/>
            <person name="Pangilinan J."/>
            <person name="Riley R."/>
            <person name="Labutti K."/>
            <person name="Andreopoulos B."/>
            <person name="Lipzen A."/>
            <person name="Chen C."/>
            <person name="Yanf M."/>
            <person name="Daum C."/>
            <person name="Ng V."/>
            <person name="Clum A."/>
            <person name="Steindorff A."/>
            <person name="Ohm R."/>
            <person name="Martin F."/>
            <person name="Silar P."/>
            <person name="Natvig D."/>
            <person name="Lalanne C."/>
            <person name="Gautier V."/>
            <person name="Ament-Velasquez S.L."/>
            <person name="Kruys A."/>
            <person name="Hutchinson M.I."/>
            <person name="Powell A.J."/>
            <person name="Barry K."/>
            <person name="Miller A.N."/>
            <person name="Grigoriev I.V."/>
            <person name="Debuchy R."/>
            <person name="Gladieux P."/>
            <person name="Thoren M.H."/>
            <person name="Johannesson H."/>
        </authorList>
    </citation>
    <scope>NUCLEOTIDE SEQUENCE</scope>
    <source>
        <strain evidence="4">PSN4</strain>
    </source>
</reference>
<organism evidence="4 5">
    <name type="scientific">Echria macrotheca</name>
    <dbReference type="NCBI Taxonomy" id="438768"/>
    <lineage>
        <taxon>Eukaryota</taxon>
        <taxon>Fungi</taxon>
        <taxon>Dikarya</taxon>
        <taxon>Ascomycota</taxon>
        <taxon>Pezizomycotina</taxon>
        <taxon>Sordariomycetes</taxon>
        <taxon>Sordariomycetidae</taxon>
        <taxon>Sordariales</taxon>
        <taxon>Schizotheciaceae</taxon>
        <taxon>Echria</taxon>
    </lineage>
</organism>
<dbReference type="PANTHER" id="PTHR16184:SF6">
    <property type="entry name" value="ELONGATOR COMPLEX PROTEIN 6"/>
    <property type="match status" value="1"/>
</dbReference>
<evidence type="ECO:0000313" key="4">
    <source>
        <dbReference type="EMBL" id="KAK1758397.1"/>
    </source>
</evidence>
<evidence type="ECO:0008006" key="6">
    <source>
        <dbReference type="Google" id="ProtNLM"/>
    </source>
</evidence>
<dbReference type="Pfam" id="PF09807">
    <property type="entry name" value="ELP6"/>
    <property type="match status" value="1"/>
</dbReference>
<dbReference type="InterPro" id="IPR018627">
    <property type="entry name" value="ELP6"/>
</dbReference>
<dbReference type="Proteomes" id="UP001239445">
    <property type="component" value="Unassembled WGS sequence"/>
</dbReference>